<reference evidence="2" key="1">
    <citation type="submission" date="2021-01" db="EMBL/GenBank/DDBJ databases">
        <authorList>
            <consortium name="Genoscope - CEA"/>
            <person name="William W."/>
        </authorList>
    </citation>
    <scope>NUCLEOTIDE SEQUENCE</scope>
</reference>
<feature type="transmembrane region" description="Helical" evidence="1">
    <location>
        <begin position="26"/>
        <end position="49"/>
    </location>
</feature>
<evidence type="ECO:0000256" key="1">
    <source>
        <dbReference type="SAM" id="Phobius"/>
    </source>
</evidence>
<keyword evidence="1" id="KW-0812">Transmembrane</keyword>
<feature type="transmembrane region" description="Helical" evidence="1">
    <location>
        <begin position="128"/>
        <end position="151"/>
    </location>
</feature>
<feature type="transmembrane region" description="Helical" evidence="1">
    <location>
        <begin position="96"/>
        <end position="116"/>
    </location>
</feature>
<feature type="transmembrane region" description="Helical" evidence="1">
    <location>
        <begin position="163"/>
        <end position="184"/>
    </location>
</feature>
<keyword evidence="1" id="KW-0472">Membrane</keyword>
<sequence length="238" mass="28203">MKQIEQLLYEGIVNEMNQSHRVQFKYLMIFRLFASIFMTYALIQVSVVAPTFSQNFLYLTLWGGYTTYFYFGLVSIENVSFYKFNKQFFDQSLWKLCHILFIVAFCFELPIMVIYWSYIFPQENDLTIYSWLINIDVHSISCILIFVDFILNDIQFQLKQSIVLIVIAIIYLIVNMFYVLVTGIQIYPGINWRNGISYIISVITLGIMFGVFQLGLLYQNKIKKPLMMNKKEKQLMPE</sequence>
<dbReference type="GO" id="GO:0016020">
    <property type="term" value="C:membrane"/>
    <property type="evidence" value="ECO:0007669"/>
    <property type="project" value="TreeGrafter"/>
</dbReference>
<proteinExistence type="predicted"/>
<dbReference type="PANTHER" id="PTHR12242:SF1">
    <property type="entry name" value="MYND-TYPE DOMAIN-CONTAINING PROTEIN"/>
    <property type="match status" value="1"/>
</dbReference>
<dbReference type="Proteomes" id="UP000688137">
    <property type="component" value="Unassembled WGS sequence"/>
</dbReference>
<evidence type="ECO:0000313" key="3">
    <source>
        <dbReference type="Proteomes" id="UP000688137"/>
    </source>
</evidence>
<dbReference type="EMBL" id="CAJJDM010000061">
    <property type="protein sequence ID" value="CAD8078607.1"/>
    <property type="molecule type" value="Genomic_DNA"/>
</dbReference>
<evidence type="ECO:0000313" key="2">
    <source>
        <dbReference type="EMBL" id="CAD8078607.1"/>
    </source>
</evidence>
<accession>A0A8S1ME22</accession>
<dbReference type="AlphaFoldDB" id="A0A8S1ME22"/>
<feature type="transmembrane region" description="Helical" evidence="1">
    <location>
        <begin position="55"/>
        <end position="76"/>
    </location>
</feature>
<dbReference type="PANTHER" id="PTHR12242">
    <property type="entry name" value="OS02G0130600 PROTEIN-RELATED"/>
    <property type="match status" value="1"/>
</dbReference>
<comment type="caution">
    <text evidence="2">The sequence shown here is derived from an EMBL/GenBank/DDBJ whole genome shotgun (WGS) entry which is preliminary data.</text>
</comment>
<name>A0A8S1ME22_PARPR</name>
<keyword evidence="1" id="KW-1133">Transmembrane helix</keyword>
<keyword evidence="3" id="KW-1185">Reference proteome</keyword>
<organism evidence="2 3">
    <name type="scientific">Paramecium primaurelia</name>
    <dbReference type="NCBI Taxonomy" id="5886"/>
    <lineage>
        <taxon>Eukaryota</taxon>
        <taxon>Sar</taxon>
        <taxon>Alveolata</taxon>
        <taxon>Ciliophora</taxon>
        <taxon>Intramacronucleata</taxon>
        <taxon>Oligohymenophorea</taxon>
        <taxon>Peniculida</taxon>
        <taxon>Parameciidae</taxon>
        <taxon>Paramecium</taxon>
    </lineage>
</organism>
<gene>
    <name evidence="2" type="ORF">PPRIM_AZ9-3.1.T0600160</name>
</gene>
<dbReference type="OMA" id="GINWRNG"/>
<evidence type="ECO:0008006" key="4">
    <source>
        <dbReference type="Google" id="ProtNLM"/>
    </source>
</evidence>
<feature type="transmembrane region" description="Helical" evidence="1">
    <location>
        <begin position="196"/>
        <end position="218"/>
    </location>
</feature>
<protein>
    <recommendedName>
        <fullName evidence="4">Transmembrane protein</fullName>
    </recommendedName>
</protein>